<evidence type="ECO:0000313" key="6">
    <source>
        <dbReference type="EMBL" id="MBL6456551.1"/>
    </source>
</evidence>
<dbReference type="Gene3D" id="3.40.50.1100">
    <property type="match status" value="2"/>
</dbReference>
<dbReference type="InterPro" id="IPR050147">
    <property type="entry name" value="Ser/Thr_Dehydratase"/>
</dbReference>
<protein>
    <submittedName>
        <fullName evidence="6">Pyridoxal-phosphate dependent enzyme</fullName>
    </submittedName>
</protein>
<accession>A0ABS1V4F1</accession>
<dbReference type="EMBL" id="JAEUXJ010000005">
    <property type="protein sequence ID" value="MBL6456551.1"/>
    <property type="molecule type" value="Genomic_DNA"/>
</dbReference>
<evidence type="ECO:0000259" key="5">
    <source>
        <dbReference type="Pfam" id="PF00291"/>
    </source>
</evidence>
<evidence type="ECO:0000256" key="4">
    <source>
        <dbReference type="SAM" id="MobiDB-lite"/>
    </source>
</evidence>
<dbReference type="RefSeq" id="WP_202826283.1">
    <property type="nucleotide sequence ID" value="NZ_JAEUXJ010000005.1"/>
</dbReference>
<comment type="caution">
    <text evidence="6">The sequence shown here is derived from an EMBL/GenBank/DDBJ whole genome shotgun (WGS) entry which is preliminary data.</text>
</comment>
<name>A0ABS1V4F1_9PROT</name>
<dbReference type="PANTHER" id="PTHR48078:SF6">
    <property type="entry name" value="L-THREONINE DEHYDRATASE CATABOLIC TDCB"/>
    <property type="match status" value="1"/>
</dbReference>
<evidence type="ECO:0000313" key="7">
    <source>
        <dbReference type="Proteomes" id="UP000606490"/>
    </source>
</evidence>
<proteinExistence type="predicted"/>
<feature type="region of interest" description="Disordered" evidence="4">
    <location>
        <begin position="391"/>
        <end position="410"/>
    </location>
</feature>
<reference evidence="6 7" key="1">
    <citation type="submission" date="2021-01" db="EMBL/GenBank/DDBJ databases">
        <title>Belnapia mucosa sp. nov. and Belnapia arida sp. nov., isolated from the Tabernas Desert (Almeria, Spain).</title>
        <authorList>
            <person name="Molina-Menor E."/>
            <person name="Vidal-Verdu A."/>
            <person name="Calonge A."/>
            <person name="Satari L."/>
            <person name="Pereto Magraner J."/>
            <person name="Porcar Miralles M."/>
        </authorList>
    </citation>
    <scope>NUCLEOTIDE SEQUENCE [LARGE SCALE GENOMIC DNA]</scope>
    <source>
        <strain evidence="6 7">T6</strain>
    </source>
</reference>
<dbReference type="InterPro" id="IPR036052">
    <property type="entry name" value="TrpB-like_PALP_sf"/>
</dbReference>
<feature type="domain" description="Tryptophan synthase beta chain-like PALP" evidence="5">
    <location>
        <begin position="93"/>
        <end position="388"/>
    </location>
</feature>
<comment type="cofactor">
    <cofactor evidence="1">
        <name>pyridoxal 5'-phosphate</name>
        <dbReference type="ChEBI" id="CHEBI:597326"/>
    </cofactor>
</comment>
<keyword evidence="7" id="KW-1185">Reference proteome</keyword>
<dbReference type="SUPFAM" id="SSF53686">
    <property type="entry name" value="Tryptophan synthase beta subunit-like PLP-dependent enzymes"/>
    <property type="match status" value="1"/>
</dbReference>
<dbReference type="PANTHER" id="PTHR48078">
    <property type="entry name" value="THREONINE DEHYDRATASE, MITOCHONDRIAL-RELATED"/>
    <property type="match status" value="1"/>
</dbReference>
<organism evidence="6 7">
    <name type="scientific">Belnapia mucosa</name>
    <dbReference type="NCBI Taxonomy" id="2804532"/>
    <lineage>
        <taxon>Bacteria</taxon>
        <taxon>Pseudomonadati</taxon>
        <taxon>Pseudomonadota</taxon>
        <taxon>Alphaproteobacteria</taxon>
        <taxon>Acetobacterales</taxon>
        <taxon>Roseomonadaceae</taxon>
        <taxon>Belnapia</taxon>
    </lineage>
</organism>
<gene>
    <name evidence="6" type="ORF">JMJ55_14550</name>
</gene>
<sequence>MTASVAAAVNTGMVQAPAPSPLRNPRLIGFRSLAGGVVLPVGDYPEGCPEARAAGRPTSLAAVYADLPRALPPAGSRMAGAADWLPYCRWAGLGEGGTPLIALPPPHGVGAYAVKAEWLNPTGSHKDRMSPLVVARAVETGAAGIACASSGNAGISLAAYAARAGLPCRVIVTRAVPEAVRRALLAHGAEVSGTADSPARWRLLARLAREGWYPATNYALPAAGSSPWGVEGFRSLALELAAEAPEGGWDALLVPTARGDLISGLRLGFEGLREAGLWPHAGPRLVVVEPFPRLSAVLTGRARISDDFPGRTAQASTAGNTATDQALRAVRESGGTAIAVPDEAATAAQAALARQGIFLELCAAAAHAAMASLREAGLLRPGERVAMIGTAAGTRDPAPPPVPPLEIIEA</sequence>
<dbReference type="Pfam" id="PF00291">
    <property type="entry name" value="PALP"/>
    <property type="match status" value="1"/>
</dbReference>
<evidence type="ECO:0000256" key="1">
    <source>
        <dbReference type="ARBA" id="ARBA00001933"/>
    </source>
</evidence>
<evidence type="ECO:0000256" key="2">
    <source>
        <dbReference type="ARBA" id="ARBA00022898"/>
    </source>
</evidence>
<dbReference type="InterPro" id="IPR001926">
    <property type="entry name" value="TrpB-like_PALP"/>
</dbReference>
<dbReference type="Proteomes" id="UP000606490">
    <property type="component" value="Unassembled WGS sequence"/>
</dbReference>
<evidence type="ECO:0000256" key="3">
    <source>
        <dbReference type="ARBA" id="ARBA00023239"/>
    </source>
</evidence>
<keyword evidence="3" id="KW-0456">Lyase</keyword>
<keyword evidence="2" id="KW-0663">Pyridoxal phosphate</keyword>